<sequence>MLQREESLTGVVRVRCCKGVRYRHDGKQGERVEAGRVMGREWRQDGCVGGRQAGWVCGWVDQSDGCAVEKV</sequence>
<dbReference type="Proteomes" id="UP000324222">
    <property type="component" value="Unassembled WGS sequence"/>
</dbReference>
<reference evidence="1 2" key="1">
    <citation type="submission" date="2019-05" db="EMBL/GenBank/DDBJ databases">
        <title>Another draft genome of Portunus trituberculatus and its Hox gene families provides insights of decapod evolution.</title>
        <authorList>
            <person name="Jeong J.-H."/>
            <person name="Song I."/>
            <person name="Kim S."/>
            <person name="Choi T."/>
            <person name="Kim D."/>
            <person name="Ryu S."/>
            <person name="Kim W."/>
        </authorList>
    </citation>
    <scope>NUCLEOTIDE SEQUENCE [LARGE SCALE GENOMIC DNA]</scope>
    <source>
        <tissue evidence="1">Muscle</tissue>
    </source>
</reference>
<evidence type="ECO:0000313" key="2">
    <source>
        <dbReference type="Proteomes" id="UP000324222"/>
    </source>
</evidence>
<accession>A0A5B7IQ69</accession>
<name>A0A5B7IQ69_PORTR</name>
<comment type="caution">
    <text evidence="1">The sequence shown here is derived from an EMBL/GenBank/DDBJ whole genome shotgun (WGS) entry which is preliminary data.</text>
</comment>
<dbReference type="EMBL" id="VSRR010063323">
    <property type="protein sequence ID" value="MPC83736.1"/>
    <property type="molecule type" value="Genomic_DNA"/>
</dbReference>
<dbReference type="AlphaFoldDB" id="A0A5B7IQ69"/>
<evidence type="ECO:0000313" key="1">
    <source>
        <dbReference type="EMBL" id="MPC83736.1"/>
    </source>
</evidence>
<keyword evidence="2" id="KW-1185">Reference proteome</keyword>
<organism evidence="1 2">
    <name type="scientific">Portunus trituberculatus</name>
    <name type="common">Swimming crab</name>
    <name type="synonym">Neptunus trituberculatus</name>
    <dbReference type="NCBI Taxonomy" id="210409"/>
    <lineage>
        <taxon>Eukaryota</taxon>
        <taxon>Metazoa</taxon>
        <taxon>Ecdysozoa</taxon>
        <taxon>Arthropoda</taxon>
        <taxon>Crustacea</taxon>
        <taxon>Multicrustacea</taxon>
        <taxon>Malacostraca</taxon>
        <taxon>Eumalacostraca</taxon>
        <taxon>Eucarida</taxon>
        <taxon>Decapoda</taxon>
        <taxon>Pleocyemata</taxon>
        <taxon>Brachyura</taxon>
        <taxon>Eubrachyura</taxon>
        <taxon>Portunoidea</taxon>
        <taxon>Portunidae</taxon>
        <taxon>Portuninae</taxon>
        <taxon>Portunus</taxon>
    </lineage>
</organism>
<gene>
    <name evidence="1" type="ORF">E2C01_078452</name>
</gene>
<proteinExistence type="predicted"/>
<protein>
    <submittedName>
        <fullName evidence="1">Uncharacterized protein</fullName>
    </submittedName>
</protein>